<evidence type="ECO:0000313" key="1">
    <source>
        <dbReference type="EMBL" id="NKY29381.1"/>
    </source>
</evidence>
<dbReference type="RefSeq" id="WP_062971060.1">
    <property type="nucleotide sequence ID" value="NZ_LWUB01000004.1"/>
</dbReference>
<evidence type="ECO:0000313" key="2">
    <source>
        <dbReference type="Proteomes" id="UP000540698"/>
    </source>
</evidence>
<comment type="caution">
    <text evidence="1">The sequence shown here is derived from an EMBL/GenBank/DDBJ whole genome shotgun (WGS) entry which is preliminary data.</text>
</comment>
<sequence length="109" mass="12183">MERMQGEQPSRRELVAAMFSSEFVEGGIDPDVLRRVHAGEHEEWLNALDRSGVFGKEALAELADLWRREPRELLEALLADADDVARRRCLAAWAGLDQAQNGPGRAQIS</sequence>
<dbReference type="EMBL" id="JAAXOS010000012">
    <property type="protein sequence ID" value="NKY29381.1"/>
    <property type="molecule type" value="Genomic_DNA"/>
</dbReference>
<proteinExistence type="predicted"/>
<dbReference type="Proteomes" id="UP000540698">
    <property type="component" value="Unassembled WGS sequence"/>
</dbReference>
<accession>A0A7X6R5I6</accession>
<protein>
    <submittedName>
        <fullName evidence="1">Uncharacterized protein</fullName>
    </submittedName>
</protein>
<keyword evidence="2" id="KW-1185">Reference proteome</keyword>
<gene>
    <name evidence="1" type="ORF">HGB38_24630</name>
</gene>
<organism evidence="1 2">
    <name type="scientific">Nocardia gamkensis</name>
    <dbReference type="NCBI Taxonomy" id="352869"/>
    <lineage>
        <taxon>Bacteria</taxon>
        <taxon>Bacillati</taxon>
        <taxon>Actinomycetota</taxon>
        <taxon>Actinomycetes</taxon>
        <taxon>Mycobacteriales</taxon>
        <taxon>Nocardiaceae</taxon>
        <taxon>Nocardia</taxon>
    </lineage>
</organism>
<dbReference type="AlphaFoldDB" id="A0A7X6R5I6"/>
<name>A0A7X6R5I6_9NOCA</name>
<reference evidence="1 2" key="1">
    <citation type="submission" date="2020-04" db="EMBL/GenBank/DDBJ databases">
        <title>MicrobeNet Type strains.</title>
        <authorList>
            <person name="Nicholson A.C."/>
        </authorList>
    </citation>
    <scope>NUCLEOTIDE SEQUENCE [LARGE SCALE GENOMIC DNA]</scope>
    <source>
        <strain evidence="1 2">DSM 44956</strain>
    </source>
</reference>